<feature type="region of interest" description="Disordered" evidence="1">
    <location>
        <begin position="1"/>
        <end position="27"/>
    </location>
</feature>
<organism evidence="2 3">
    <name type="scientific">Cylindrobasidium torrendii FP15055 ss-10</name>
    <dbReference type="NCBI Taxonomy" id="1314674"/>
    <lineage>
        <taxon>Eukaryota</taxon>
        <taxon>Fungi</taxon>
        <taxon>Dikarya</taxon>
        <taxon>Basidiomycota</taxon>
        <taxon>Agaricomycotina</taxon>
        <taxon>Agaricomycetes</taxon>
        <taxon>Agaricomycetidae</taxon>
        <taxon>Agaricales</taxon>
        <taxon>Marasmiineae</taxon>
        <taxon>Physalacriaceae</taxon>
        <taxon>Cylindrobasidium</taxon>
    </lineage>
</organism>
<dbReference type="AlphaFoldDB" id="A0A0D7BEL7"/>
<proteinExistence type="predicted"/>
<protein>
    <submittedName>
        <fullName evidence="2">Uncharacterized protein</fullName>
    </submittedName>
</protein>
<dbReference type="Proteomes" id="UP000054007">
    <property type="component" value="Unassembled WGS sequence"/>
</dbReference>
<evidence type="ECO:0000256" key="1">
    <source>
        <dbReference type="SAM" id="MobiDB-lite"/>
    </source>
</evidence>
<gene>
    <name evidence="2" type="ORF">CYLTODRAFT_453019</name>
</gene>
<sequence>MSNNNNNTTGGTTQNSSNGEYKERSNNSYYNDFGGWQNFMHSYGLKPWDHNDVEEGKSILAAMKEQDRYEWEENKKSGGK</sequence>
<reference evidence="2 3" key="1">
    <citation type="journal article" date="2015" name="Fungal Genet. Biol.">
        <title>Evolution of novel wood decay mechanisms in Agaricales revealed by the genome sequences of Fistulina hepatica and Cylindrobasidium torrendii.</title>
        <authorList>
            <person name="Floudas D."/>
            <person name="Held B.W."/>
            <person name="Riley R."/>
            <person name="Nagy L.G."/>
            <person name="Koehler G."/>
            <person name="Ransdell A.S."/>
            <person name="Younus H."/>
            <person name="Chow J."/>
            <person name="Chiniquy J."/>
            <person name="Lipzen A."/>
            <person name="Tritt A."/>
            <person name="Sun H."/>
            <person name="Haridas S."/>
            <person name="LaButti K."/>
            <person name="Ohm R.A."/>
            <person name="Kues U."/>
            <person name="Blanchette R.A."/>
            <person name="Grigoriev I.V."/>
            <person name="Minto R.E."/>
            <person name="Hibbett D.S."/>
        </authorList>
    </citation>
    <scope>NUCLEOTIDE SEQUENCE [LARGE SCALE GENOMIC DNA]</scope>
    <source>
        <strain evidence="2 3">FP15055 ss-10</strain>
    </source>
</reference>
<dbReference type="OrthoDB" id="4232400at2759"/>
<evidence type="ECO:0000313" key="2">
    <source>
        <dbReference type="EMBL" id="KIY68987.1"/>
    </source>
</evidence>
<name>A0A0D7BEL7_9AGAR</name>
<feature type="compositionally biased region" description="Low complexity" evidence="1">
    <location>
        <begin position="1"/>
        <end position="19"/>
    </location>
</feature>
<accession>A0A0D7BEL7</accession>
<dbReference type="EMBL" id="KN880492">
    <property type="protein sequence ID" value="KIY68987.1"/>
    <property type="molecule type" value="Genomic_DNA"/>
</dbReference>
<keyword evidence="3" id="KW-1185">Reference proteome</keyword>
<evidence type="ECO:0000313" key="3">
    <source>
        <dbReference type="Proteomes" id="UP000054007"/>
    </source>
</evidence>